<evidence type="ECO:0000313" key="2">
    <source>
        <dbReference type="EMBL" id="MBM6949521.1"/>
    </source>
</evidence>
<proteinExistence type="predicted"/>
<accession>A0A938XDI8</accession>
<dbReference type="PANTHER" id="PTHR33169">
    <property type="entry name" value="PADR-FAMILY TRANSCRIPTIONAL REGULATOR"/>
    <property type="match status" value="1"/>
</dbReference>
<gene>
    <name evidence="2" type="ORF">H6A20_12895</name>
</gene>
<dbReference type="InterPro" id="IPR036390">
    <property type="entry name" value="WH_DNA-bd_sf"/>
</dbReference>
<dbReference type="InterPro" id="IPR005149">
    <property type="entry name" value="Tscrpt_reg_PadR_N"/>
</dbReference>
<feature type="domain" description="Transcription regulator PadR N-terminal" evidence="1">
    <location>
        <begin position="8"/>
        <end position="82"/>
    </location>
</feature>
<name>A0A938XDI8_9CLOT</name>
<organism evidence="2 3">
    <name type="scientific">Mordavella massiliensis</name>
    <dbReference type="NCBI Taxonomy" id="1871024"/>
    <lineage>
        <taxon>Bacteria</taxon>
        <taxon>Bacillati</taxon>
        <taxon>Bacillota</taxon>
        <taxon>Clostridia</taxon>
        <taxon>Eubacteriales</taxon>
        <taxon>Clostridiaceae</taxon>
        <taxon>Mordavella</taxon>
    </lineage>
</organism>
<sequence>MATIDLIVLGILKKEPMSAYDIQKLVEYRNISKWVKISTPSIYKKTIQLEQKGLIKGSIVKEGKMPEKVIYSLTEAGEKAFEKLMFDISSEPIHIFLDFNAVIVNLDSLPLEKKKMCIDSIQEKIKELKSYLEQNIREKENVPEIPATGMAVLQQQFVLVEAIETWIDSVKQWGVSQSLCKPSN</sequence>
<comment type="caution">
    <text evidence="2">The sequence shown here is derived from an EMBL/GenBank/DDBJ whole genome shotgun (WGS) entry which is preliminary data.</text>
</comment>
<evidence type="ECO:0000259" key="1">
    <source>
        <dbReference type="Pfam" id="PF03551"/>
    </source>
</evidence>
<dbReference type="Proteomes" id="UP000705508">
    <property type="component" value="Unassembled WGS sequence"/>
</dbReference>
<dbReference type="SUPFAM" id="SSF46785">
    <property type="entry name" value="Winged helix' DNA-binding domain"/>
    <property type="match status" value="1"/>
</dbReference>
<evidence type="ECO:0000313" key="3">
    <source>
        <dbReference type="Proteomes" id="UP000705508"/>
    </source>
</evidence>
<dbReference type="RefSeq" id="WP_204907511.1">
    <property type="nucleotide sequence ID" value="NZ_JACJKS010000039.1"/>
</dbReference>
<reference evidence="2" key="1">
    <citation type="submission" date="2020-08" db="EMBL/GenBank/DDBJ databases">
        <authorList>
            <person name="Cejkova D."/>
            <person name="Kubasova T."/>
            <person name="Jahodarova E."/>
            <person name="Rychlik I."/>
        </authorList>
    </citation>
    <scope>NUCLEOTIDE SEQUENCE</scope>
    <source>
        <strain evidence="2">An582</strain>
    </source>
</reference>
<dbReference type="InterPro" id="IPR052509">
    <property type="entry name" value="Metal_resp_DNA-bind_regulator"/>
</dbReference>
<dbReference type="AlphaFoldDB" id="A0A938XDI8"/>
<dbReference type="PANTHER" id="PTHR33169:SF14">
    <property type="entry name" value="TRANSCRIPTIONAL REGULATOR RV3488"/>
    <property type="match status" value="1"/>
</dbReference>
<protein>
    <submittedName>
        <fullName evidence="2">PadR family transcriptional regulator</fullName>
    </submittedName>
</protein>
<reference evidence="2" key="2">
    <citation type="journal article" date="2021" name="Sci. Rep.">
        <title>The distribution of antibiotic resistance genes in chicken gut microbiota commensals.</title>
        <authorList>
            <person name="Juricova H."/>
            <person name="Matiasovicova J."/>
            <person name="Kubasova T."/>
            <person name="Cejkova D."/>
            <person name="Rychlik I."/>
        </authorList>
    </citation>
    <scope>NUCLEOTIDE SEQUENCE</scope>
    <source>
        <strain evidence="2">An582</strain>
    </source>
</reference>
<dbReference type="Pfam" id="PF03551">
    <property type="entry name" value="PadR"/>
    <property type="match status" value="1"/>
</dbReference>
<dbReference type="EMBL" id="JACJKS010000039">
    <property type="protein sequence ID" value="MBM6949521.1"/>
    <property type="molecule type" value="Genomic_DNA"/>
</dbReference>
<dbReference type="InterPro" id="IPR036388">
    <property type="entry name" value="WH-like_DNA-bd_sf"/>
</dbReference>
<dbReference type="Gene3D" id="1.10.10.10">
    <property type="entry name" value="Winged helix-like DNA-binding domain superfamily/Winged helix DNA-binding domain"/>
    <property type="match status" value="1"/>
</dbReference>